<comment type="caution">
    <text evidence="1">The sequence shown here is derived from an EMBL/GenBank/DDBJ whole genome shotgun (WGS) entry which is preliminary data.</text>
</comment>
<protein>
    <submittedName>
        <fullName evidence="1">Uncharacterized protein</fullName>
    </submittedName>
</protein>
<evidence type="ECO:0000313" key="2">
    <source>
        <dbReference type="Proteomes" id="UP000793456"/>
    </source>
</evidence>
<dbReference type="EMBL" id="CM011683">
    <property type="protein sequence ID" value="TMS14593.1"/>
    <property type="molecule type" value="Genomic_DNA"/>
</dbReference>
<keyword evidence="2" id="KW-1185">Reference proteome</keyword>
<gene>
    <name evidence="1" type="ORF">E3U43_023073</name>
</gene>
<proteinExistence type="predicted"/>
<name>A0ACD3R589_LARCR</name>
<evidence type="ECO:0000313" key="1">
    <source>
        <dbReference type="EMBL" id="TMS14593.1"/>
    </source>
</evidence>
<reference evidence="1" key="1">
    <citation type="submission" date="2018-11" db="EMBL/GenBank/DDBJ databases">
        <title>The sequence and de novo assembly of Larimichthys crocea genome using PacBio and Hi-C technologies.</title>
        <authorList>
            <person name="Xu P."/>
            <person name="Chen B."/>
            <person name="Zhou Z."/>
            <person name="Ke Q."/>
            <person name="Wu Y."/>
            <person name="Bai H."/>
            <person name="Pu F."/>
        </authorList>
    </citation>
    <scope>NUCLEOTIDE SEQUENCE</scope>
    <source>
        <tissue evidence="1">Muscle</tissue>
    </source>
</reference>
<organism evidence="1 2">
    <name type="scientific">Larimichthys crocea</name>
    <name type="common">Large yellow croaker</name>
    <name type="synonym">Pseudosciaena crocea</name>
    <dbReference type="NCBI Taxonomy" id="215358"/>
    <lineage>
        <taxon>Eukaryota</taxon>
        <taxon>Metazoa</taxon>
        <taxon>Chordata</taxon>
        <taxon>Craniata</taxon>
        <taxon>Vertebrata</taxon>
        <taxon>Euteleostomi</taxon>
        <taxon>Actinopterygii</taxon>
        <taxon>Neopterygii</taxon>
        <taxon>Teleostei</taxon>
        <taxon>Neoteleostei</taxon>
        <taxon>Acanthomorphata</taxon>
        <taxon>Eupercaria</taxon>
        <taxon>Sciaenidae</taxon>
        <taxon>Larimichthys</taxon>
    </lineage>
</organism>
<dbReference type="Proteomes" id="UP000793456">
    <property type="component" value="Chromosome X"/>
</dbReference>
<accession>A0ACD3R589</accession>
<sequence>MKSVTRMLLLLLLLLAVSECGILTVSVVGHEGQSVTLSCKYDIKHHKPQSICWGRGDLPNTGGCKNQLISTDGYKVKTRVSSKYRLQGRLDEGDVSLTILRVTDPDAGRYGCRVHQSGLFNDEKHHIDLIIEGALPTKTITVLTTWRGSGVTSNGPTKSTVTQIQETGSTPVQQEQQVNRLPSIIGNAVRAFFITFIPTTLLTAAYVSKKRQSATVLRTNSRTETGRRLSQSVEEEEEDSPV</sequence>